<dbReference type="EMBL" id="JAVREM010000390">
    <property type="protein sequence ID" value="MDT0323955.1"/>
    <property type="molecule type" value="Genomic_DNA"/>
</dbReference>
<keyword evidence="2" id="KW-1185">Reference proteome</keyword>
<gene>
    <name evidence="1" type="ORF">RNC47_37240</name>
</gene>
<name>A0ABU2M271_9ACTN</name>
<proteinExistence type="predicted"/>
<comment type="caution">
    <text evidence="1">The sequence shown here is derived from an EMBL/GenBank/DDBJ whole genome shotgun (WGS) entry which is preliminary data.</text>
</comment>
<organism evidence="1 2">
    <name type="scientific">Streptomyces millisiae</name>
    <dbReference type="NCBI Taxonomy" id="3075542"/>
    <lineage>
        <taxon>Bacteria</taxon>
        <taxon>Bacillati</taxon>
        <taxon>Actinomycetota</taxon>
        <taxon>Actinomycetes</taxon>
        <taxon>Kitasatosporales</taxon>
        <taxon>Streptomycetaceae</taxon>
        <taxon>Streptomyces</taxon>
    </lineage>
</organism>
<accession>A0ABU2M271</accession>
<dbReference type="Gene3D" id="3.10.450.50">
    <property type="match status" value="1"/>
</dbReference>
<reference evidence="2" key="1">
    <citation type="submission" date="2023-07" db="EMBL/GenBank/DDBJ databases">
        <title>30 novel species of actinomycetes from the DSMZ collection.</title>
        <authorList>
            <person name="Nouioui I."/>
        </authorList>
    </citation>
    <scope>NUCLEOTIDE SEQUENCE [LARGE SCALE GENOMIC DNA]</scope>
    <source>
        <strain evidence="2">DSM 44918</strain>
    </source>
</reference>
<dbReference type="RefSeq" id="WP_311605302.1">
    <property type="nucleotide sequence ID" value="NZ_JAVREM010000390.1"/>
</dbReference>
<protein>
    <recommendedName>
        <fullName evidence="3">Integrase</fullName>
    </recommendedName>
</protein>
<sequence>MTKRGNSADVRFIIHIWTVRDGKLTHLRQVADSLVVDGLVNG</sequence>
<dbReference type="Proteomes" id="UP001183420">
    <property type="component" value="Unassembled WGS sequence"/>
</dbReference>
<evidence type="ECO:0008006" key="3">
    <source>
        <dbReference type="Google" id="ProtNLM"/>
    </source>
</evidence>
<evidence type="ECO:0000313" key="2">
    <source>
        <dbReference type="Proteomes" id="UP001183420"/>
    </source>
</evidence>
<evidence type="ECO:0000313" key="1">
    <source>
        <dbReference type="EMBL" id="MDT0323955.1"/>
    </source>
</evidence>